<evidence type="ECO:0000256" key="6">
    <source>
        <dbReference type="HAMAP-Rule" id="MF_00313"/>
    </source>
</evidence>
<keyword evidence="8" id="KW-1185">Reference proteome</keyword>
<dbReference type="PANTHER" id="PTHR12544:SF29">
    <property type="entry name" value="GLUTAMINASE"/>
    <property type="match status" value="1"/>
</dbReference>
<dbReference type="GO" id="GO:0004359">
    <property type="term" value="F:glutaminase activity"/>
    <property type="evidence" value="ECO:0007669"/>
    <property type="project" value="UniProtKB-UniRule"/>
</dbReference>
<name>A0A264W1V3_9BACL</name>
<keyword evidence="4 6" id="KW-0378">Hydrolase</keyword>
<feature type="binding site" evidence="6">
    <location>
        <position position="119"/>
    </location>
    <ligand>
        <name>substrate</name>
    </ligand>
</feature>
<comment type="similarity">
    <text evidence="1 6">Belongs to the glutaminase family.</text>
</comment>
<dbReference type="Proteomes" id="UP000217065">
    <property type="component" value="Unassembled WGS sequence"/>
</dbReference>
<dbReference type="FunFam" id="3.40.710.10:FF:000005">
    <property type="entry name" value="Glutaminase"/>
    <property type="match status" value="1"/>
</dbReference>
<evidence type="ECO:0000256" key="4">
    <source>
        <dbReference type="ARBA" id="ARBA00022801"/>
    </source>
</evidence>
<evidence type="ECO:0000256" key="3">
    <source>
        <dbReference type="ARBA" id="ARBA00012918"/>
    </source>
</evidence>
<keyword evidence="6" id="KW-0007">Acetylation</keyword>
<dbReference type="SUPFAM" id="SSF56601">
    <property type="entry name" value="beta-lactamase/transpeptidase-like"/>
    <property type="match status" value="1"/>
</dbReference>
<evidence type="ECO:0000313" key="8">
    <source>
        <dbReference type="Proteomes" id="UP000217065"/>
    </source>
</evidence>
<dbReference type="GO" id="GO:0006543">
    <property type="term" value="P:L-glutamine catabolic process"/>
    <property type="evidence" value="ECO:0007669"/>
    <property type="project" value="TreeGrafter"/>
</dbReference>
<evidence type="ECO:0000256" key="5">
    <source>
        <dbReference type="ARBA" id="ARBA00049534"/>
    </source>
</evidence>
<evidence type="ECO:0000313" key="7">
    <source>
        <dbReference type="EMBL" id="OZS77560.1"/>
    </source>
</evidence>
<sequence>MSLKEYEKQLEELFIDCEKNCEQNGKVASYIPALERVDPDLFAVSIMDTQGRSISTGDVDVKFTMQSISKVVIFLYALENFGEEAVFERITLDPTGDPFNTIMGIQSTTEGNVHNPMINSGAIVLSSMIAEKDGPEALQNMLEFTRTLTGDDGIYVDVEVFDSEKSTALRNKAIAYFLQASGSIHDTEDSLDLYFQMCSIAITVEDIARMGALLANKGVDPFSGERILQDSNVKTANAYMLLSGMYDASSRFTIKVGFPAKSGVSGSILAVVSDRMGIGILSPPLDSRGNSVKGIQLLKKLSERWDLSVF</sequence>
<proteinExistence type="inferred from homology"/>
<dbReference type="RefSeq" id="WP_094943418.1">
    <property type="nucleotide sequence ID" value="NZ_NOKQ01000220.1"/>
</dbReference>
<gene>
    <name evidence="6 7" type="primary">glsA</name>
    <name evidence="7" type="ORF">CF394_10120</name>
</gene>
<accession>A0A264W1V3</accession>
<dbReference type="InterPro" id="IPR012338">
    <property type="entry name" value="Beta-lactam/transpept-like"/>
</dbReference>
<feature type="binding site" evidence="6">
    <location>
        <position position="246"/>
    </location>
    <ligand>
        <name>substrate</name>
    </ligand>
</feature>
<comment type="caution">
    <text evidence="7">The sequence shown here is derived from an EMBL/GenBank/DDBJ whole genome shotgun (WGS) entry which is preliminary data.</text>
</comment>
<dbReference type="NCBIfam" id="TIGR03814">
    <property type="entry name" value="Gln_ase"/>
    <property type="match status" value="1"/>
</dbReference>
<reference evidence="7 8" key="1">
    <citation type="submission" date="2017-07" db="EMBL/GenBank/DDBJ databases">
        <title>Tetzosporium hominis gen.nov. sp.nov.</title>
        <authorList>
            <person name="Tetz G."/>
            <person name="Tetz V."/>
        </authorList>
    </citation>
    <scope>NUCLEOTIDE SEQUENCE [LARGE SCALE GENOMIC DNA]</scope>
    <source>
        <strain evidence="7 8">VT-49</strain>
    </source>
</reference>
<feature type="binding site" evidence="6">
    <location>
        <position position="164"/>
    </location>
    <ligand>
        <name>substrate</name>
    </ligand>
</feature>
<comment type="catalytic activity">
    <reaction evidence="5 6">
        <text>L-glutamine + H2O = L-glutamate + NH4(+)</text>
        <dbReference type="Rhea" id="RHEA:15889"/>
        <dbReference type="ChEBI" id="CHEBI:15377"/>
        <dbReference type="ChEBI" id="CHEBI:28938"/>
        <dbReference type="ChEBI" id="CHEBI:29985"/>
        <dbReference type="ChEBI" id="CHEBI:58359"/>
        <dbReference type="EC" id="3.5.1.2"/>
    </reaction>
</comment>
<dbReference type="PANTHER" id="PTHR12544">
    <property type="entry name" value="GLUTAMINASE"/>
    <property type="match status" value="1"/>
</dbReference>
<dbReference type="OrthoDB" id="9788822at2"/>
<feature type="binding site" evidence="6">
    <location>
        <position position="171"/>
    </location>
    <ligand>
        <name>substrate</name>
    </ligand>
</feature>
<feature type="binding site" evidence="6">
    <location>
        <position position="194"/>
    </location>
    <ligand>
        <name>substrate</name>
    </ligand>
</feature>
<evidence type="ECO:0000256" key="1">
    <source>
        <dbReference type="ARBA" id="ARBA00011076"/>
    </source>
</evidence>
<organism evidence="7 8">
    <name type="scientific">Tetzosporium hominis</name>
    <dbReference type="NCBI Taxonomy" id="2020506"/>
    <lineage>
        <taxon>Bacteria</taxon>
        <taxon>Bacillati</taxon>
        <taxon>Bacillota</taxon>
        <taxon>Bacilli</taxon>
        <taxon>Bacillales</taxon>
        <taxon>Caryophanaceae</taxon>
        <taxon>Tetzosporium</taxon>
    </lineage>
</organism>
<protein>
    <recommendedName>
        <fullName evidence="3 6">Glutaminase</fullName>
        <ecNumber evidence="3 6">3.5.1.2</ecNumber>
    </recommendedName>
</protein>
<dbReference type="HAMAP" id="MF_00313">
    <property type="entry name" value="Glutaminase"/>
    <property type="match status" value="1"/>
</dbReference>
<feature type="binding site" evidence="6">
    <location>
        <position position="67"/>
    </location>
    <ligand>
        <name>substrate</name>
    </ligand>
</feature>
<evidence type="ECO:0000256" key="2">
    <source>
        <dbReference type="ARBA" id="ARBA00011881"/>
    </source>
</evidence>
<dbReference type="AlphaFoldDB" id="A0A264W1V3"/>
<dbReference type="Gene3D" id="3.40.710.10">
    <property type="entry name" value="DD-peptidase/beta-lactamase superfamily"/>
    <property type="match status" value="1"/>
</dbReference>
<dbReference type="InterPro" id="IPR015868">
    <property type="entry name" value="Glutaminase"/>
</dbReference>
<dbReference type="EMBL" id="NOKQ01000220">
    <property type="protein sequence ID" value="OZS77560.1"/>
    <property type="molecule type" value="Genomic_DNA"/>
</dbReference>
<feature type="binding site" evidence="6">
    <location>
        <position position="264"/>
    </location>
    <ligand>
        <name>substrate</name>
    </ligand>
</feature>
<dbReference type="EC" id="3.5.1.2" evidence="3 6"/>
<dbReference type="GO" id="GO:0006537">
    <property type="term" value="P:glutamate biosynthetic process"/>
    <property type="evidence" value="ECO:0007669"/>
    <property type="project" value="TreeGrafter"/>
</dbReference>
<comment type="subunit">
    <text evidence="2 6">Homotetramer.</text>
</comment>
<dbReference type="Pfam" id="PF04960">
    <property type="entry name" value="Glutaminase"/>
    <property type="match status" value="1"/>
</dbReference>